<dbReference type="PANTHER" id="PTHR33695:SF1">
    <property type="entry name" value="LIPOPROTEIN SIGNAL PEPTIDASE"/>
    <property type="match status" value="1"/>
</dbReference>
<dbReference type="PRINTS" id="PR00781">
    <property type="entry name" value="LIPOSIGPTASE"/>
</dbReference>
<keyword evidence="12" id="KW-1185">Reference proteome</keyword>
<evidence type="ECO:0000256" key="6">
    <source>
        <dbReference type="ARBA" id="ARBA00022801"/>
    </source>
</evidence>
<evidence type="ECO:0000256" key="1">
    <source>
        <dbReference type="ARBA" id="ARBA00006139"/>
    </source>
</evidence>
<evidence type="ECO:0000256" key="2">
    <source>
        <dbReference type="ARBA" id="ARBA00022475"/>
    </source>
</evidence>
<dbReference type="PATRIC" id="fig|748449.3.peg.862"/>
<dbReference type="UniPathway" id="UPA00665"/>
<dbReference type="HAMAP" id="MF_00161">
    <property type="entry name" value="LspA"/>
    <property type="match status" value="1"/>
</dbReference>
<proteinExistence type="inferred from homology"/>
<dbReference type="STRING" id="748449.Halha_0908"/>
<dbReference type="GO" id="GO:0005886">
    <property type="term" value="C:plasma membrane"/>
    <property type="evidence" value="ECO:0007669"/>
    <property type="project" value="UniProtKB-SubCell"/>
</dbReference>
<dbReference type="PANTHER" id="PTHR33695">
    <property type="entry name" value="LIPOPROTEIN SIGNAL PEPTIDASE"/>
    <property type="match status" value="1"/>
</dbReference>
<dbReference type="InterPro" id="IPR001872">
    <property type="entry name" value="Peptidase_A8"/>
</dbReference>
<keyword evidence="5 9" id="KW-0064">Aspartyl protease</keyword>
<name>L0K946_HALHC</name>
<evidence type="ECO:0000256" key="9">
    <source>
        <dbReference type="HAMAP-Rule" id="MF_00161"/>
    </source>
</evidence>
<dbReference type="KEGG" id="hhl:Halha_0908"/>
<dbReference type="NCBIfam" id="TIGR00077">
    <property type="entry name" value="lspA"/>
    <property type="match status" value="1"/>
</dbReference>
<feature type="transmembrane region" description="Helical" evidence="9">
    <location>
        <begin position="127"/>
        <end position="148"/>
    </location>
</feature>
<comment type="similarity">
    <text evidence="1 9 10">Belongs to the peptidase A8 family.</text>
</comment>
<protein>
    <recommendedName>
        <fullName evidence="9">Lipoprotein signal peptidase</fullName>
        <ecNumber evidence="9">3.4.23.36</ecNumber>
    </recommendedName>
    <alternativeName>
        <fullName evidence="9">Prolipoprotein signal peptidase</fullName>
    </alternativeName>
    <alternativeName>
        <fullName evidence="9">Signal peptidase II</fullName>
        <shortName evidence="9">SPase II</shortName>
    </alternativeName>
</protein>
<comment type="subcellular location">
    <subcellularLocation>
        <location evidence="9">Cell membrane</location>
        <topology evidence="9">Multi-pass membrane protein</topology>
    </subcellularLocation>
</comment>
<evidence type="ECO:0000256" key="5">
    <source>
        <dbReference type="ARBA" id="ARBA00022750"/>
    </source>
</evidence>
<evidence type="ECO:0000256" key="8">
    <source>
        <dbReference type="ARBA" id="ARBA00023136"/>
    </source>
</evidence>
<dbReference type="HOGENOM" id="CLU_083252_3_4_9"/>
<comment type="pathway">
    <text evidence="9">Protein modification; lipoprotein biosynthesis (signal peptide cleavage).</text>
</comment>
<evidence type="ECO:0000256" key="3">
    <source>
        <dbReference type="ARBA" id="ARBA00022670"/>
    </source>
</evidence>
<keyword evidence="6 9" id="KW-0378">Hydrolase</keyword>
<dbReference type="eggNOG" id="COG0597">
    <property type="taxonomic scope" value="Bacteria"/>
</dbReference>
<keyword evidence="4 9" id="KW-0812">Transmembrane</keyword>
<evidence type="ECO:0000313" key="11">
    <source>
        <dbReference type="EMBL" id="AGB40869.1"/>
    </source>
</evidence>
<comment type="caution">
    <text evidence="9">Lacks conserved residue(s) required for the propagation of feature annotation.</text>
</comment>
<dbReference type="Pfam" id="PF01252">
    <property type="entry name" value="Peptidase_A8"/>
    <property type="match status" value="1"/>
</dbReference>
<feature type="transmembrane region" description="Helical" evidence="9">
    <location>
        <begin position="89"/>
        <end position="107"/>
    </location>
</feature>
<dbReference type="EC" id="3.4.23.36" evidence="9"/>
<organism evidence="11 12">
    <name type="scientific">Halobacteroides halobius (strain ATCC 35273 / DSM 5150 / MD-1)</name>
    <dbReference type="NCBI Taxonomy" id="748449"/>
    <lineage>
        <taxon>Bacteria</taxon>
        <taxon>Bacillati</taxon>
        <taxon>Bacillota</taxon>
        <taxon>Clostridia</taxon>
        <taxon>Halanaerobiales</taxon>
        <taxon>Halobacteroidaceae</taxon>
        <taxon>Halobacteroides</taxon>
    </lineage>
</organism>
<evidence type="ECO:0000256" key="4">
    <source>
        <dbReference type="ARBA" id="ARBA00022692"/>
    </source>
</evidence>
<reference evidence="12" key="1">
    <citation type="submission" date="2012-02" db="EMBL/GenBank/DDBJ databases">
        <title>The complete genome of Halobacteroides halobius DSM 5150.</title>
        <authorList>
            <person name="Lucas S."/>
            <person name="Copeland A."/>
            <person name="Lapidus A."/>
            <person name="Glavina del Rio T."/>
            <person name="Dalin E."/>
            <person name="Tice H."/>
            <person name="Bruce D."/>
            <person name="Goodwin L."/>
            <person name="Pitluck S."/>
            <person name="Peters L."/>
            <person name="Mikhailova N."/>
            <person name="Gu W."/>
            <person name="Kyrpides N."/>
            <person name="Mavromatis K."/>
            <person name="Ivanova N."/>
            <person name="Brettin T."/>
            <person name="Detter J.C."/>
            <person name="Han C."/>
            <person name="Larimer F."/>
            <person name="Land M."/>
            <person name="Hauser L."/>
            <person name="Markowitz V."/>
            <person name="Cheng J.-F."/>
            <person name="Hugenholtz P."/>
            <person name="Woyke T."/>
            <person name="Wu D."/>
            <person name="Tindall B."/>
            <person name="Pomrenke H."/>
            <person name="Brambilla E."/>
            <person name="Klenk H.-P."/>
            <person name="Eisen J.A."/>
        </authorList>
    </citation>
    <scope>NUCLEOTIDE SEQUENCE [LARGE SCALE GENOMIC DNA]</scope>
    <source>
        <strain evidence="12">ATCC 35273 / DSM 5150 / MD-1</strain>
    </source>
</reference>
<gene>
    <name evidence="9" type="primary">lspA</name>
    <name evidence="11" type="ordered locus">Halha_0908</name>
</gene>
<keyword evidence="11" id="KW-0449">Lipoprotein</keyword>
<accession>L0K946</accession>
<dbReference type="AlphaFoldDB" id="L0K946"/>
<evidence type="ECO:0000313" key="12">
    <source>
        <dbReference type="Proteomes" id="UP000010880"/>
    </source>
</evidence>
<feature type="active site" evidence="9">
    <location>
        <position position="117"/>
    </location>
</feature>
<sequence>MDGVEKMVILIAFLVTLVLDQLTKYLVVKNFTLYQSIPIIKDVFHLTYVQNRGAAFGILQNQVTFFIVISIVVIGLLIYFYHELPLDNFWNRFALGLALGGTIGNLIDRVRVGYVIDFLDFRIWPVFNIADSAIVVGVSIFSYWMLVIDVD</sequence>
<dbReference type="EMBL" id="CP003359">
    <property type="protein sequence ID" value="AGB40869.1"/>
    <property type="molecule type" value="Genomic_DNA"/>
</dbReference>
<dbReference type="Proteomes" id="UP000010880">
    <property type="component" value="Chromosome"/>
</dbReference>
<comment type="function">
    <text evidence="9">This protein specifically catalyzes the removal of signal peptides from prolipoproteins.</text>
</comment>
<keyword evidence="2 9" id="KW-1003">Cell membrane</keyword>
<keyword evidence="8 9" id="KW-0472">Membrane</keyword>
<feature type="transmembrane region" description="Helical" evidence="9">
    <location>
        <begin position="63"/>
        <end position="82"/>
    </location>
</feature>
<evidence type="ECO:0000256" key="10">
    <source>
        <dbReference type="RuleBase" id="RU004181"/>
    </source>
</evidence>
<keyword evidence="7 9" id="KW-1133">Transmembrane helix</keyword>
<comment type="catalytic activity">
    <reaction evidence="9">
        <text>Release of signal peptides from bacterial membrane prolipoproteins. Hydrolyzes -Xaa-Yaa-Zaa-|-(S,diacylglyceryl)Cys-, in which Xaa is hydrophobic (preferably Leu), and Yaa (Ala or Ser) and Zaa (Gly or Ala) have small, neutral side chains.</text>
        <dbReference type="EC" id="3.4.23.36"/>
    </reaction>
</comment>
<keyword evidence="3 9" id="KW-0645">Protease</keyword>
<dbReference type="GO" id="GO:0006508">
    <property type="term" value="P:proteolysis"/>
    <property type="evidence" value="ECO:0007669"/>
    <property type="project" value="UniProtKB-KW"/>
</dbReference>
<evidence type="ECO:0000256" key="7">
    <source>
        <dbReference type="ARBA" id="ARBA00022989"/>
    </source>
</evidence>
<dbReference type="GO" id="GO:0004190">
    <property type="term" value="F:aspartic-type endopeptidase activity"/>
    <property type="evidence" value="ECO:0007669"/>
    <property type="project" value="UniProtKB-UniRule"/>
</dbReference>
<feature type="active site" evidence="9">
    <location>
        <position position="131"/>
    </location>
</feature>